<protein>
    <submittedName>
        <fullName evidence="2">FAD-NAD(P)-binding</fullName>
    </submittedName>
</protein>
<keyword evidence="3" id="KW-1185">Reference proteome</keyword>
<name>A0A1N6EHY5_9FLAO</name>
<dbReference type="PANTHER" id="PTHR40254">
    <property type="entry name" value="BLR0577 PROTEIN"/>
    <property type="match status" value="1"/>
</dbReference>
<sequence length="591" mass="67214">MNQIKNIDIALIGGGPAALLLLKHILNSNLKINTIVIFEKNDRLGVGMPYGIKGSCKEHVANVSSNELPDLVDSFGDYLKNFPSDQYPDFADAEKLNPYLVIPRLLLGDYLENQFEQLINIAIEKDIDITVEKSTAVENILPENDRIKKFRILSDKNKEYTAQKVIICTGHVWPIKYEGKVEKWYDSPYPPSKFKHSTNHPVAIRGTSLTAIDAVKTLARLNGTFIETGSKISYQLDKSSENFRLDLFSTGGFLPALRFHSEDDAYSSEWTMSPKEITKYKEKNGGFIELDYVYNRNFKLPLKKKDPDFYNVIKDLEIEDFVEKMMDLRENMDSFDLFKAEYEEAERSIERKSSITWKEKLSAFSYAMNYPAKHFSAEDMLRLKSTLLPLISIIIASLPQSSYKEIMALHDAGLISLTEVDKESTIEPNLEGGGDYFYTDEDGKTIKKSYKMFIDAIGQQAMNPEDFPFKGLLNQNAISPAYLSFKDQNKGEDLYSKKKENIVKMSENRFCLNVPGLSINDFFQSINKENKNEEGLYIMAVPFIGGLNPDYSGLDFCDTAAERIVESISNSQTPVLEIDVQDKLEETKKIL</sequence>
<dbReference type="OrthoDB" id="6309046at2"/>
<dbReference type="STRING" id="59733.SAMN05421769_0389"/>
<accession>A0A1N6EHY5</accession>
<dbReference type="InterPro" id="IPR038732">
    <property type="entry name" value="HpyO/CreE_NAD-binding"/>
</dbReference>
<feature type="domain" description="FAD-dependent urate hydroxylase HpyO/Asp monooxygenase CreE-like FAD/NAD(P)-binding" evidence="1">
    <location>
        <begin position="10"/>
        <end position="171"/>
    </location>
</feature>
<dbReference type="EMBL" id="FSRQ01000001">
    <property type="protein sequence ID" value="SIN82645.1"/>
    <property type="molecule type" value="Genomic_DNA"/>
</dbReference>
<dbReference type="InterPro" id="IPR052189">
    <property type="entry name" value="L-asp_N-monooxygenase_NS-form"/>
</dbReference>
<dbReference type="AlphaFoldDB" id="A0A1N6EHY5"/>
<evidence type="ECO:0000313" key="3">
    <source>
        <dbReference type="Proteomes" id="UP000184782"/>
    </source>
</evidence>
<evidence type="ECO:0000313" key="2">
    <source>
        <dbReference type="EMBL" id="SIN82645.1"/>
    </source>
</evidence>
<organism evidence="2 3">
    <name type="scientific">Chryseobacterium scophthalmum</name>
    <dbReference type="NCBI Taxonomy" id="59733"/>
    <lineage>
        <taxon>Bacteria</taxon>
        <taxon>Pseudomonadati</taxon>
        <taxon>Bacteroidota</taxon>
        <taxon>Flavobacteriia</taxon>
        <taxon>Flavobacteriales</taxon>
        <taxon>Weeksellaceae</taxon>
        <taxon>Chryseobacterium group</taxon>
        <taxon>Chryseobacterium</taxon>
    </lineage>
</organism>
<reference evidence="3" key="1">
    <citation type="submission" date="2016-12" db="EMBL/GenBank/DDBJ databases">
        <authorList>
            <person name="Varghese N."/>
            <person name="Submissions S."/>
        </authorList>
    </citation>
    <scope>NUCLEOTIDE SEQUENCE [LARGE SCALE GENOMIC DNA]</scope>
    <source>
        <strain evidence="3">DSM 16779</strain>
    </source>
</reference>
<gene>
    <name evidence="2" type="ORF">SAMN05421769_0389</name>
</gene>
<dbReference type="PANTHER" id="PTHR40254:SF1">
    <property type="entry name" value="BLR0577 PROTEIN"/>
    <property type="match status" value="1"/>
</dbReference>
<proteinExistence type="predicted"/>
<evidence type="ECO:0000259" key="1">
    <source>
        <dbReference type="Pfam" id="PF13454"/>
    </source>
</evidence>
<dbReference type="Gene3D" id="3.50.50.60">
    <property type="entry name" value="FAD/NAD(P)-binding domain"/>
    <property type="match status" value="1"/>
</dbReference>
<dbReference type="Proteomes" id="UP000184782">
    <property type="component" value="Unassembled WGS sequence"/>
</dbReference>
<dbReference type="SUPFAM" id="SSF51905">
    <property type="entry name" value="FAD/NAD(P)-binding domain"/>
    <property type="match status" value="1"/>
</dbReference>
<dbReference type="RefSeq" id="WP_074228299.1">
    <property type="nucleotide sequence ID" value="NZ_FSRQ01000001.1"/>
</dbReference>
<dbReference type="Pfam" id="PF13454">
    <property type="entry name" value="NAD_binding_9"/>
    <property type="match status" value="1"/>
</dbReference>
<dbReference type="InterPro" id="IPR036188">
    <property type="entry name" value="FAD/NAD-bd_sf"/>
</dbReference>